<evidence type="ECO:0000256" key="10">
    <source>
        <dbReference type="ARBA" id="ARBA00023136"/>
    </source>
</evidence>
<proteinExistence type="inferred from homology"/>
<protein>
    <recommendedName>
        <fullName evidence="12">Innexin</fullName>
    </recommendedName>
</protein>
<dbReference type="PANTHER" id="PTHR11893:SF20">
    <property type="entry name" value="INNEXIN-3"/>
    <property type="match status" value="1"/>
</dbReference>
<evidence type="ECO:0000256" key="1">
    <source>
        <dbReference type="ARBA" id="ARBA00004610"/>
    </source>
</evidence>
<evidence type="ECO:0000256" key="11">
    <source>
        <dbReference type="ARBA" id="ARBA00023303"/>
    </source>
</evidence>
<dbReference type="Proteomes" id="UP000274756">
    <property type="component" value="Unassembled WGS sequence"/>
</dbReference>
<evidence type="ECO:0000256" key="6">
    <source>
        <dbReference type="ARBA" id="ARBA00022868"/>
    </source>
</evidence>
<keyword evidence="5" id="KW-0812">Transmembrane</keyword>
<dbReference type="STRING" id="318479.A0A3P7QU01"/>
<evidence type="ECO:0000256" key="2">
    <source>
        <dbReference type="ARBA" id="ARBA00004651"/>
    </source>
</evidence>
<keyword evidence="3 12" id="KW-0813">Transport</keyword>
<dbReference type="AlphaFoldDB" id="A0A3P7QU01"/>
<dbReference type="PANTHER" id="PTHR11893">
    <property type="entry name" value="INNEXIN"/>
    <property type="match status" value="1"/>
</dbReference>
<dbReference type="OrthoDB" id="5867527at2759"/>
<accession>A0A3P7QU01</accession>
<sequence>MNKKMLDISIFTKLLPSIKSNGLDDSVDRLHSFATVRFLIFCAIFIGGKQYFGEPLQCMLPAHLERWSSYGQYYCFVEGTYRLSYNKAIPSASVRADMKAAKDINVNYYQVRDKEILFFAKNLLKN</sequence>
<dbReference type="InterPro" id="IPR000990">
    <property type="entry name" value="Innexin"/>
</dbReference>
<evidence type="ECO:0000313" key="13">
    <source>
        <dbReference type="EMBL" id="VDN58097.1"/>
    </source>
</evidence>
<dbReference type="GO" id="GO:0005921">
    <property type="term" value="C:gap junction"/>
    <property type="evidence" value="ECO:0007669"/>
    <property type="project" value="UniProtKB-SubCell"/>
</dbReference>
<comment type="function">
    <text evidence="12">Structural component of the gap junctions.</text>
</comment>
<keyword evidence="4" id="KW-1003">Cell membrane</keyword>
<keyword evidence="7" id="KW-0965">Cell junction</keyword>
<comment type="similarity">
    <text evidence="12">Belongs to the pannexin family.</text>
</comment>
<evidence type="ECO:0000256" key="8">
    <source>
        <dbReference type="ARBA" id="ARBA00022989"/>
    </source>
</evidence>
<name>A0A3P7QU01_DRAME</name>
<evidence type="ECO:0000256" key="3">
    <source>
        <dbReference type="ARBA" id="ARBA00022448"/>
    </source>
</evidence>
<evidence type="ECO:0000256" key="4">
    <source>
        <dbReference type="ARBA" id="ARBA00022475"/>
    </source>
</evidence>
<dbReference type="EMBL" id="UYYG01001165">
    <property type="protein sequence ID" value="VDN58097.1"/>
    <property type="molecule type" value="Genomic_DNA"/>
</dbReference>
<dbReference type="GO" id="GO:0005886">
    <property type="term" value="C:plasma membrane"/>
    <property type="evidence" value="ECO:0007669"/>
    <property type="project" value="UniProtKB-SubCell"/>
</dbReference>
<evidence type="ECO:0000256" key="5">
    <source>
        <dbReference type="ARBA" id="ARBA00022692"/>
    </source>
</evidence>
<keyword evidence="6" id="KW-0303">Gap junction</keyword>
<evidence type="ECO:0000256" key="9">
    <source>
        <dbReference type="ARBA" id="ARBA00023065"/>
    </source>
</evidence>
<keyword evidence="11 12" id="KW-0407">Ion channel</keyword>
<dbReference type="Pfam" id="PF00876">
    <property type="entry name" value="Innexin"/>
    <property type="match status" value="1"/>
</dbReference>
<gene>
    <name evidence="12" type="primary">inx</name>
    <name evidence="13" type="ORF">DME_LOCUS8070</name>
</gene>
<evidence type="ECO:0000313" key="14">
    <source>
        <dbReference type="Proteomes" id="UP000274756"/>
    </source>
</evidence>
<organism evidence="13 14">
    <name type="scientific">Dracunculus medinensis</name>
    <name type="common">Guinea worm</name>
    <dbReference type="NCBI Taxonomy" id="318479"/>
    <lineage>
        <taxon>Eukaryota</taxon>
        <taxon>Metazoa</taxon>
        <taxon>Ecdysozoa</taxon>
        <taxon>Nematoda</taxon>
        <taxon>Chromadorea</taxon>
        <taxon>Rhabditida</taxon>
        <taxon>Spirurina</taxon>
        <taxon>Dracunculoidea</taxon>
        <taxon>Dracunculidae</taxon>
        <taxon>Dracunculus</taxon>
    </lineage>
</organism>
<evidence type="ECO:0000256" key="7">
    <source>
        <dbReference type="ARBA" id="ARBA00022949"/>
    </source>
</evidence>
<keyword evidence="14" id="KW-1185">Reference proteome</keyword>
<reference evidence="13 14" key="1">
    <citation type="submission" date="2018-11" db="EMBL/GenBank/DDBJ databases">
        <authorList>
            <consortium name="Pathogen Informatics"/>
        </authorList>
    </citation>
    <scope>NUCLEOTIDE SEQUENCE [LARGE SCALE GENOMIC DNA]</scope>
</reference>
<comment type="subcellular location">
    <subcellularLocation>
        <location evidence="1">Cell junction</location>
        <location evidence="1">Gap junction</location>
    </subcellularLocation>
    <subcellularLocation>
        <location evidence="2 12">Cell membrane</location>
        <topology evidence="2 12">Multi-pass membrane protein</topology>
    </subcellularLocation>
</comment>
<dbReference type="GO" id="GO:0005243">
    <property type="term" value="F:gap junction channel activity"/>
    <property type="evidence" value="ECO:0007669"/>
    <property type="project" value="TreeGrafter"/>
</dbReference>
<keyword evidence="8" id="KW-1133">Transmembrane helix</keyword>
<keyword evidence="9 12" id="KW-0406">Ion transport</keyword>
<keyword evidence="10" id="KW-0472">Membrane</keyword>
<dbReference type="PROSITE" id="PS51013">
    <property type="entry name" value="PANNEXIN"/>
    <property type="match status" value="1"/>
</dbReference>
<evidence type="ECO:0000256" key="12">
    <source>
        <dbReference type="RuleBase" id="RU010713"/>
    </source>
</evidence>
<dbReference type="GO" id="GO:0034220">
    <property type="term" value="P:monoatomic ion transmembrane transport"/>
    <property type="evidence" value="ECO:0007669"/>
    <property type="project" value="UniProtKB-KW"/>
</dbReference>